<feature type="transmembrane region" description="Helical" evidence="2">
    <location>
        <begin position="337"/>
        <end position="359"/>
    </location>
</feature>
<keyword evidence="2" id="KW-0812">Transmembrane</keyword>
<keyword evidence="2" id="KW-1133">Transmembrane helix</keyword>
<reference evidence="4" key="2">
    <citation type="submission" date="2021-04" db="EMBL/GenBank/DDBJ databases">
        <authorList>
            <person name="Podell S."/>
        </authorList>
    </citation>
    <scope>NUCLEOTIDE SEQUENCE</scope>
    <source>
        <strain evidence="4">Hildebrandi</strain>
    </source>
</reference>
<organism evidence="4 5">
    <name type="scientific">Nitzschia inconspicua</name>
    <dbReference type="NCBI Taxonomy" id="303405"/>
    <lineage>
        <taxon>Eukaryota</taxon>
        <taxon>Sar</taxon>
        <taxon>Stramenopiles</taxon>
        <taxon>Ochrophyta</taxon>
        <taxon>Bacillariophyta</taxon>
        <taxon>Bacillariophyceae</taxon>
        <taxon>Bacillariophycidae</taxon>
        <taxon>Bacillariales</taxon>
        <taxon>Bacillariaceae</taxon>
        <taxon>Nitzschia</taxon>
    </lineage>
</organism>
<evidence type="ECO:0000256" key="1">
    <source>
        <dbReference type="SAM" id="MobiDB-lite"/>
    </source>
</evidence>
<dbReference type="Pfam" id="PF01551">
    <property type="entry name" value="Peptidase_M23"/>
    <property type="match status" value="1"/>
</dbReference>
<name>A0A9K3LNR5_9STRA</name>
<comment type="caution">
    <text evidence="4">The sequence shown here is derived from an EMBL/GenBank/DDBJ whole genome shotgun (WGS) entry which is preliminary data.</text>
</comment>
<keyword evidence="5" id="KW-1185">Reference proteome</keyword>
<dbReference type="InterPro" id="IPR016047">
    <property type="entry name" value="M23ase_b-sheet_dom"/>
</dbReference>
<evidence type="ECO:0000259" key="3">
    <source>
        <dbReference type="Pfam" id="PF01551"/>
    </source>
</evidence>
<evidence type="ECO:0000256" key="2">
    <source>
        <dbReference type="SAM" id="Phobius"/>
    </source>
</evidence>
<protein>
    <submittedName>
        <fullName evidence="4">Peptidase M23 family protein</fullName>
    </submittedName>
</protein>
<reference evidence="4" key="1">
    <citation type="journal article" date="2021" name="Sci. Rep.">
        <title>Diploid genomic architecture of Nitzschia inconspicua, an elite biomass production diatom.</title>
        <authorList>
            <person name="Oliver A."/>
            <person name="Podell S."/>
            <person name="Pinowska A."/>
            <person name="Traller J.C."/>
            <person name="Smith S.R."/>
            <person name="McClure R."/>
            <person name="Beliaev A."/>
            <person name="Bohutskyi P."/>
            <person name="Hill E.A."/>
            <person name="Rabines A."/>
            <person name="Zheng H."/>
            <person name="Allen L.Z."/>
            <person name="Kuo A."/>
            <person name="Grigoriev I.V."/>
            <person name="Allen A.E."/>
            <person name="Hazlebeck D."/>
            <person name="Allen E.E."/>
        </authorList>
    </citation>
    <scope>NUCLEOTIDE SEQUENCE</scope>
    <source>
        <strain evidence="4">Hildebrandi</strain>
    </source>
</reference>
<proteinExistence type="predicted"/>
<dbReference type="EMBL" id="JAGRRH010000009">
    <property type="protein sequence ID" value="KAG7365587.1"/>
    <property type="molecule type" value="Genomic_DNA"/>
</dbReference>
<evidence type="ECO:0000313" key="4">
    <source>
        <dbReference type="EMBL" id="KAG7365587.1"/>
    </source>
</evidence>
<gene>
    <name evidence="4" type="ORF">IV203_038791</name>
</gene>
<sequence length="428" mass="48166">MATLQQIQQAKRMAVLRCIGRWTRCFAVKLVTIASSLGRMHLHGMLPPLNRYAIGKYDENRVGMYDSDLFDNLDNTIDGYGGRRTVHLRIDLSAPVGTPVHAFASGVVQSVGYNQDHGDYGYVIVFEHHLQLSSSYHNNNNNNNNNQNTTTTRRIWSLSMTTWTSLLYSERRALDLDCPFGKDKLLGDWGIFMKTLPLTFSSKDMPNLILGQTAHPSCPTKGASSSLFSLASTRMISSLRKSIPFLRLVQENNKSHKRNSINQQLDDEKYHEQLRLSKGLAEFSNAPSLRGPDEDDYQESTSYGDESVNVPPPPNYGERSFWERSQQNARDMKKPMLFGFLGLCLLILIVIILSVGFAMGSFQSGDNNSLSTNSAYTLEENDRGSRLRQYLMSVGKQDSTSSTILSLPNLKPWHGCNTTTQSRWIRST</sequence>
<evidence type="ECO:0000313" key="5">
    <source>
        <dbReference type="Proteomes" id="UP000693970"/>
    </source>
</evidence>
<feature type="domain" description="M23ase beta-sheet core" evidence="3">
    <location>
        <begin position="86"/>
        <end position="143"/>
    </location>
</feature>
<dbReference type="Proteomes" id="UP000693970">
    <property type="component" value="Unassembled WGS sequence"/>
</dbReference>
<accession>A0A9K3LNR5</accession>
<keyword evidence="2" id="KW-0472">Membrane</keyword>
<dbReference type="AlphaFoldDB" id="A0A9K3LNR5"/>
<dbReference type="CDD" id="cd12797">
    <property type="entry name" value="M23_peptidase"/>
    <property type="match status" value="1"/>
</dbReference>
<feature type="region of interest" description="Disordered" evidence="1">
    <location>
        <begin position="284"/>
        <end position="319"/>
    </location>
</feature>